<evidence type="ECO:0000256" key="4">
    <source>
        <dbReference type="ARBA" id="ARBA00022723"/>
    </source>
</evidence>
<keyword evidence="4" id="KW-0479">Metal-binding</keyword>
<dbReference type="NCBIfam" id="TIGR03942">
    <property type="entry name" value="sulfatase_rSAM"/>
    <property type="match status" value="1"/>
</dbReference>
<keyword evidence="6" id="KW-0411">Iron-sulfur</keyword>
<evidence type="ECO:0000256" key="6">
    <source>
        <dbReference type="ARBA" id="ARBA00023014"/>
    </source>
</evidence>
<gene>
    <name evidence="9" type="primary">chuR</name>
    <name evidence="9" type="ORF">PSM36_1011</name>
</gene>
<dbReference type="PANTHER" id="PTHR43273">
    <property type="entry name" value="ANAEROBIC SULFATASE-MATURATING ENZYME HOMOLOG ASLB-RELATED"/>
    <property type="match status" value="1"/>
</dbReference>
<dbReference type="EMBL" id="LT605205">
    <property type="protein sequence ID" value="SCD19836.1"/>
    <property type="molecule type" value="Genomic_DNA"/>
</dbReference>
<dbReference type="EC" id="1.1.99.-" evidence="9"/>
<reference evidence="9 10" key="1">
    <citation type="submission" date="2016-08" db="EMBL/GenBank/DDBJ databases">
        <authorList>
            <person name="Seilhamer J.J."/>
        </authorList>
    </citation>
    <scope>NUCLEOTIDE SEQUENCE [LARGE SCALE GENOMIC DNA]</scope>
    <source>
        <strain evidence="9">M3/6</strain>
    </source>
</reference>
<dbReference type="CDD" id="cd01335">
    <property type="entry name" value="Radical_SAM"/>
    <property type="match status" value="1"/>
</dbReference>
<accession>A0A1R3SU27</accession>
<dbReference type="NCBIfam" id="TIGR04085">
    <property type="entry name" value="rSAM_more_4Fe4S"/>
    <property type="match status" value="1"/>
</dbReference>
<keyword evidence="3" id="KW-0949">S-adenosyl-L-methionine</keyword>
<dbReference type="AlphaFoldDB" id="A0A1R3SU27"/>
<dbReference type="InterPro" id="IPR034491">
    <property type="entry name" value="Anaerob_Ser_sulfatase-maturase"/>
</dbReference>
<evidence type="ECO:0000313" key="10">
    <source>
        <dbReference type="Proteomes" id="UP000187464"/>
    </source>
</evidence>
<dbReference type="GO" id="GO:0046872">
    <property type="term" value="F:metal ion binding"/>
    <property type="evidence" value="ECO:0007669"/>
    <property type="project" value="UniProtKB-KW"/>
</dbReference>
<dbReference type="InterPro" id="IPR000385">
    <property type="entry name" value="MoaA_NifB_PqqE_Fe-S-bd_CS"/>
</dbReference>
<feature type="domain" description="Radical SAM core" evidence="8">
    <location>
        <begin position="5"/>
        <end position="237"/>
    </location>
</feature>
<evidence type="ECO:0000259" key="8">
    <source>
        <dbReference type="PROSITE" id="PS51918"/>
    </source>
</evidence>
<comment type="cofactor">
    <cofactor evidence="1">
        <name>[4Fe-4S] cluster</name>
        <dbReference type="ChEBI" id="CHEBI:49883"/>
    </cofactor>
</comment>
<dbReference type="SFLD" id="SFLDG01386">
    <property type="entry name" value="main_SPASM_domain-containing"/>
    <property type="match status" value="1"/>
</dbReference>
<evidence type="ECO:0000256" key="5">
    <source>
        <dbReference type="ARBA" id="ARBA00023004"/>
    </source>
</evidence>
<dbReference type="PROSITE" id="PS51918">
    <property type="entry name" value="RADICAL_SAM"/>
    <property type="match status" value="1"/>
</dbReference>
<dbReference type="GO" id="GO:0051539">
    <property type="term" value="F:4 iron, 4 sulfur cluster binding"/>
    <property type="evidence" value="ECO:0007669"/>
    <property type="project" value="UniProtKB-KW"/>
</dbReference>
<protein>
    <submittedName>
        <fullName evidence="9">Anaerobic sulfatase-maturating enzyme</fullName>
        <ecNumber evidence="9">1.1.99.-</ecNumber>
    </submittedName>
</protein>
<dbReference type="InterPro" id="IPR023885">
    <property type="entry name" value="4Fe4S-binding_SPASM_dom"/>
</dbReference>
<dbReference type="InterPro" id="IPR047207">
    <property type="entry name" value="SPASM_anSME"/>
</dbReference>
<keyword evidence="9" id="KW-0560">Oxidoreductase</keyword>
<keyword evidence="2" id="KW-0004">4Fe-4S</keyword>
<dbReference type="SFLD" id="SFLDS00029">
    <property type="entry name" value="Radical_SAM"/>
    <property type="match status" value="1"/>
</dbReference>
<dbReference type="PANTHER" id="PTHR43273:SF3">
    <property type="entry name" value="ANAEROBIC SULFATASE-MATURATING ENZYME HOMOLOG ASLB-RELATED"/>
    <property type="match status" value="1"/>
</dbReference>
<dbReference type="Pfam" id="PF13186">
    <property type="entry name" value="SPASM"/>
    <property type="match status" value="1"/>
</dbReference>
<comment type="similarity">
    <text evidence="7">Belongs to the radical SAM superfamily. Anaerobic sulfatase-maturating enzyme family.</text>
</comment>
<sequence>MSTFAPFAKPMYVMLKPVGSKCNLDCDYCYYLEKAVLYGRKNQVMSEELLERFIQQYIESQTMPQVMFTWHGGETLMRPISFYKKAVELQKRYAAGRQIDNSIQTNGTLLNDEWCTFFKENNFLVGISIDGPQDFHDEYRRDKMGRPSFHRVMKGIQLLQKHGVEFNCMAVVNDYNVDYPLEFYRFFKEIGCQFVQFTPIVERLRKNNREMKLATAQEKEEEVELAPFTVDAGKWGDFLCTIFDEWVKQDVGKIFIQIFDSTLANWVGEQPGVCTMAKTCGHAGVMEFNGDVYSCDHFVFPQYKLGNIYSRTLTSMMYSDEQMKFGNDKFDTLPRQCRECDMLFACYGECPKNRFIKDKYGNEGLNYLCKGYYKFFSHVAPYMDFMKRELLAKRPPANVMEWARNKGGKMGK</sequence>
<name>A0A1R3SU27_9BACT</name>
<evidence type="ECO:0000256" key="3">
    <source>
        <dbReference type="ARBA" id="ARBA00022691"/>
    </source>
</evidence>
<dbReference type="GO" id="GO:0016491">
    <property type="term" value="F:oxidoreductase activity"/>
    <property type="evidence" value="ECO:0007669"/>
    <property type="project" value="UniProtKB-KW"/>
</dbReference>
<evidence type="ECO:0000256" key="7">
    <source>
        <dbReference type="ARBA" id="ARBA00023601"/>
    </source>
</evidence>
<dbReference type="STRING" id="1642647.PSM36_1011"/>
<evidence type="ECO:0000256" key="1">
    <source>
        <dbReference type="ARBA" id="ARBA00001966"/>
    </source>
</evidence>
<dbReference type="SFLD" id="SFLDG01067">
    <property type="entry name" value="SPASM/twitch_domain_containing"/>
    <property type="match status" value="1"/>
</dbReference>
<dbReference type="InterPro" id="IPR058240">
    <property type="entry name" value="rSAM_sf"/>
</dbReference>
<dbReference type="Gene3D" id="3.20.20.70">
    <property type="entry name" value="Aldolase class I"/>
    <property type="match status" value="1"/>
</dbReference>
<proteinExistence type="inferred from homology"/>
<keyword evidence="5" id="KW-0408">Iron</keyword>
<dbReference type="SFLD" id="SFLDG01072">
    <property type="entry name" value="dehydrogenase_like"/>
    <property type="match status" value="1"/>
</dbReference>
<dbReference type="SFLD" id="SFLDF00285">
    <property type="entry name" value="anaerobic_Ser-type_sulfatase-m"/>
    <property type="match status" value="1"/>
</dbReference>
<dbReference type="CDD" id="cd21120">
    <property type="entry name" value="SPASM_anSME"/>
    <property type="match status" value="1"/>
</dbReference>
<dbReference type="NCBIfam" id="NF010308">
    <property type="entry name" value="PRK13745.1"/>
    <property type="match status" value="1"/>
</dbReference>
<organism evidence="9 10">
    <name type="scientific">Proteiniphilum saccharofermentans</name>
    <dbReference type="NCBI Taxonomy" id="1642647"/>
    <lineage>
        <taxon>Bacteria</taxon>
        <taxon>Pseudomonadati</taxon>
        <taxon>Bacteroidota</taxon>
        <taxon>Bacteroidia</taxon>
        <taxon>Bacteroidales</taxon>
        <taxon>Dysgonomonadaceae</taxon>
        <taxon>Proteiniphilum</taxon>
    </lineage>
</organism>
<dbReference type="SUPFAM" id="SSF102114">
    <property type="entry name" value="Radical SAM enzymes"/>
    <property type="match status" value="1"/>
</dbReference>
<dbReference type="Proteomes" id="UP000187464">
    <property type="component" value="Chromosome I"/>
</dbReference>
<dbReference type="Pfam" id="PF04055">
    <property type="entry name" value="Radical_SAM"/>
    <property type="match status" value="1"/>
</dbReference>
<keyword evidence="10" id="KW-1185">Reference proteome</keyword>
<dbReference type="RefSeq" id="WP_173823122.1">
    <property type="nucleotide sequence ID" value="NZ_LT605205.1"/>
</dbReference>
<dbReference type="InterPro" id="IPR007197">
    <property type="entry name" value="rSAM"/>
</dbReference>
<dbReference type="PROSITE" id="PS01305">
    <property type="entry name" value="MOAA_NIFB_PQQE"/>
    <property type="match status" value="1"/>
</dbReference>
<evidence type="ECO:0000256" key="2">
    <source>
        <dbReference type="ARBA" id="ARBA00022485"/>
    </source>
</evidence>
<dbReference type="InterPro" id="IPR013785">
    <property type="entry name" value="Aldolase_TIM"/>
</dbReference>
<dbReference type="InterPro" id="IPR023867">
    <property type="entry name" value="Sulphatase_maturase_rSAM"/>
</dbReference>
<dbReference type="SFLD" id="SFLDG01384">
    <property type="entry name" value="thioether_bond_formation_requi"/>
    <property type="match status" value="1"/>
</dbReference>
<dbReference type="KEGG" id="psac:PSM36_1011"/>
<evidence type="ECO:0000313" key="9">
    <source>
        <dbReference type="EMBL" id="SCD19836.1"/>
    </source>
</evidence>